<keyword evidence="2" id="KW-1133">Transmembrane helix</keyword>
<feature type="region of interest" description="Disordered" evidence="1">
    <location>
        <begin position="589"/>
        <end position="617"/>
    </location>
</feature>
<feature type="domain" description="DUF11" evidence="4">
    <location>
        <begin position="373"/>
        <end position="490"/>
    </location>
</feature>
<keyword evidence="2" id="KW-0472">Membrane</keyword>
<feature type="region of interest" description="Disordered" evidence="1">
    <location>
        <begin position="274"/>
        <end position="297"/>
    </location>
</feature>
<feature type="domain" description="DUF11" evidence="4">
    <location>
        <begin position="629"/>
        <end position="732"/>
    </location>
</feature>
<feature type="region of interest" description="Disordered" evidence="1">
    <location>
        <begin position="455"/>
        <end position="487"/>
    </location>
</feature>
<feature type="signal peptide" evidence="3">
    <location>
        <begin position="1"/>
        <end position="38"/>
    </location>
</feature>
<accession>A0A4Y3VT87</accession>
<keyword evidence="6" id="KW-1185">Reference proteome</keyword>
<dbReference type="Pfam" id="PF01345">
    <property type="entry name" value="DUF11"/>
    <property type="match status" value="3"/>
</dbReference>
<feature type="region of interest" description="Disordered" evidence="1">
    <location>
        <begin position="745"/>
        <end position="785"/>
    </location>
</feature>
<proteinExistence type="predicted"/>
<evidence type="ECO:0000256" key="2">
    <source>
        <dbReference type="SAM" id="Phobius"/>
    </source>
</evidence>
<gene>
    <name evidence="5" type="ORF">SSP24_78870</name>
</gene>
<dbReference type="PANTHER" id="PTHR34819:SF3">
    <property type="entry name" value="CELL SURFACE PROTEIN"/>
    <property type="match status" value="1"/>
</dbReference>
<keyword evidence="2" id="KW-0812">Transmembrane</keyword>
<dbReference type="Gene3D" id="2.60.120.260">
    <property type="entry name" value="Galactose-binding domain-like"/>
    <property type="match status" value="1"/>
</dbReference>
<feature type="domain" description="DUF11" evidence="4">
    <location>
        <begin position="499"/>
        <end position="605"/>
    </location>
</feature>
<evidence type="ECO:0000256" key="1">
    <source>
        <dbReference type="SAM" id="MobiDB-lite"/>
    </source>
</evidence>
<dbReference type="InterPro" id="IPR047589">
    <property type="entry name" value="DUF11_rpt"/>
</dbReference>
<dbReference type="Gene3D" id="2.60.40.1170">
    <property type="entry name" value="Mu homology domain, subdomain B"/>
    <property type="match status" value="1"/>
</dbReference>
<dbReference type="InterPro" id="IPR013783">
    <property type="entry name" value="Ig-like_fold"/>
</dbReference>
<dbReference type="GO" id="GO:0005975">
    <property type="term" value="P:carbohydrate metabolic process"/>
    <property type="evidence" value="ECO:0007669"/>
    <property type="project" value="UniProtKB-ARBA"/>
</dbReference>
<reference evidence="5 6" key="1">
    <citation type="submission" date="2019-06" db="EMBL/GenBank/DDBJ databases">
        <title>Whole genome shotgun sequence of Streptomyces spinoverrucosus NBRC 14228.</title>
        <authorList>
            <person name="Hosoyama A."/>
            <person name="Uohara A."/>
            <person name="Ohji S."/>
            <person name="Ichikawa N."/>
        </authorList>
    </citation>
    <scope>NUCLEOTIDE SEQUENCE [LARGE SCALE GENOMIC DNA]</scope>
    <source>
        <strain evidence="5 6">NBRC 14228</strain>
    </source>
</reference>
<dbReference type="InterPro" id="IPR051172">
    <property type="entry name" value="Chlamydia_OmcB"/>
</dbReference>
<dbReference type="Gene3D" id="2.60.40.10">
    <property type="entry name" value="Immunoglobulins"/>
    <property type="match status" value="2"/>
</dbReference>
<feature type="compositionally biased region" description="Polar residues" evidence="1">
    <location>
        <begin position="767"/>
        <end position="776"/>
    </location>
</feature>
<keyword evidence="3" id="KW-0732">Signal</keyword>
<dbReference type="EMBL" id="BJND01000098">
    <property type="protein sequence ID" value="GEC10232.1"/>
    <property type="molecule type" value="Genomic_DNA"/>
</dbReference>
<evidence type="ECO:0000259" key="4">
    <source>
        <dbReference type="Pfam" id="PF01345"/>
    </source>
</evidence>
<feature type="compositionally biased region" description="Low complexity" evidence="1">
    <location>
        <begin position="465"/>
        <end position="477"/>
    </location>
</feature>
<dbReference type="AlphaFoldDB" id="A0A4Y3VT87"/>
<dbReference type="PANTHER" id="PTHR34819">
    <property type="entry name" value="LARGE CYSTEINE-RICH PERIPLASMIC PROTEIN OMCB"/>
    <property type="match status" value="1"/>
</dbReference>
<organism evidence="5 6">
    <name type="scientific">Streptomyces spinoverrucosus</name>
    <dbReference type="NCBI Taxonomy" id="284043"/>
    <lineage>
        <taxon>Bacteria</taxon>
        <taxon>Bacillati</taxon>
        <taxon>Actinomycetota</taxon>
        <taxon>Actinomycetes</taxon>
        <taxon>Kitasatosporales</taxon>
        <taxon>Streptomycetaceae</taxon>
        <taxon>Streptomyces</taxon>
    </lineage>
</organism>
<feature type="compositionally biased region" description="Basic and acidic residues" evidence="1">
    <location>
        <begin position="606"/>
        <end position="617"/>
    </location>
</feature>
<evidence type="ECO:0000313" key="5">
    <source>
        <dbReference type="EMBL" id="GEC10232.1"/>
    </source>
</evidence>
<dbReference type="InterPro" id="IPR001434">
    <property type="entry name" value="OmcB-like_DUF11"/>
</dbReference>
<feature type="chain" id="PRO_5021298460" description="DUF11 domain-containing protein" evidence="3">
    <location>
        <begin position="39"/>
        <end position="814"/>
    </location>
</feature>
<evidence type="ECO:0000256" key="3">
    <source>
        <dbReference type="SAM" id="SignalP"/>
    </source>
</evidence>
<dbReference type="Proteomes" id="UP000317881">
    <property type="component" value="Unassembled WGS sequence"/>
</dbReference>
<evidence type="ECO:0000313" key="6">
    <source>
        <dbReference type="Proteomes" id="UP000317881"/>
    </source>
</evidence>
<dbReference type="NCBIfam" id="TIGR01451">
    <property type="entry name" value="B_ant_repeat"/>
    <property type="match status" value="4"/>
</dbReference>
<sequence length="814" mass="84792">MPRRHSRPFWLRRKTVAALAGALAAGLILPGALGIAEATGTTTDSPHPSGRLVNGGFEEPSIPLATNRYLDEIPGWSSVDASMSTQGEQMELWATGFPSDAGKVPSATGNQFLELNAKGPTTVFQDVETKPGEEMVWSLHHRGRLGEDTMLVRIGPPDHDQLQPQNPQGRSGPDIVDGNKAWGHWQGTYVVPEGQTKTRIALTAKSASDPTEGNFVDSVFFGAKASPTVLTKVSDDRAQRGQELLYTTVVDNSVGDSPISDVVFTQSLPPRTEFVPGSLTIDGHPVTEGTDDDTGSVDGEDIRLNLGAGATSSTGGKLEPKKQSTVAYKLRLAKDAPLGTEVRHRSNVSYTTPTGGAQTAMANETDTALATADLSVSGVVTPTPLKAGEPGQYTVTVTNNGPDPAIDVILTSDIPSPFTEASVTMDGASCEKREDQAVCELVLLRAGQTAEMTVKGDVPPNYDPSSGATVKASAASSTADPAPENDSLTLDVSAEASADLSVVMGIDNDKPKAGGTATYTVTVHNAGPSDAREVQVTDELPEEFTLEKATPSDGAFTAKDGVWDLGTLRVGQDAELTLTGVVPANVPEMTHRAQITRSATPDPDSEPGKGKPGDDHLASLTTTVSQVADLDVDKSVNTEEMQVGDDVTFDITVTNQGPSDTTQVHVEDRLPMGLTHLSDDSDGSYDPATGQWTVKSLPAGESRTLKIEARVDAAGTITNQINTVVSGVEDPSPCVWDCARATVQADFGPGESPSPEPTSTVSGTPSAKPSQEPQPDSTGSLASTGSAGVAMTAALAGLAVVGGALTVYALRRRG</sequence>
<comment type="caution">
    <text evidence="5">The sequence shown here is derived from an EMBL/GenBank/DDBJ whole genome shotgun (WGS) entry which is preliminary data.</text>
</comment>
<feature type="compositionally biased region" description="Low complexity" evidence="1">
    <location>
        <begin position="748"/>
        <end position="766"/>
    </location>
</feature>
<protein>
    <recommendedName>
        <fullName evidence="4">DUF11 domain-containing protein</fullName>
    </recommendedName>
</protein>
<feature type="transmembrane region" description="Helical" evidence="2">
    <location>
        <begin position="787"/>
        <end position="810"/>
    </location>
</feature>
<name>A0A4Y3VT87_9ACTN</name>